<feature type="binding site" evidence="6">
    <location>
        <position position="94"/>
    </location>
    <ligand>
        <name>S-adenosyl-L-methionine</name>
        <dbReference type="ChEBI" id="CHEBI:59789"/>
    </ligand>
</feature>
<protein>
    <recommendedName>
        <fullName evidence="6">Ubiquinone/menaquinone biosynthesis C-methyltransferase UbiE</fullName>
        <ecNumber evidence="6">2.1.1.163</ecNumber>
        <ecNumber evidence="6">2.1.1.201</ecNumber>
    </recommendedName>
    <alternativeName>
        <fullName evidence="6">2-methoxy-6-polyprenyl-1,4-benzoquinol methylase</fullName>
    </alternativeName>
    <alternativeName>
        <fullName evidence="6">Demethylmenaquinone methyltransferase</fullName>
    </alternativeName>
</protein>
<dbReference type="RefSeq" id="WP_338515956.1">
    <property type="nucleotide sequence ID" value="NZ_CP135137.1"/>
</dbReference>
<dbReference type="InterPro" id="IPR004033">
    <property type="entry name" value="UbiE/COQ5_MeTrFase"/>
</dbReference>
<keyword evidence="5 6" id="KW-0949">S-adenosyl-L-methionine</keyword>
<dbReference type="HAMAP" id="MF_01813">
    <property type="entry name" value="MenG_UbiE_methyltr"/>
    <property type="match status" value="1"/>
</dbReference>
<comment type="similarity">
    <text evidence="6">Belongs to the class I-like SAM-binding methyltransferase superfamily. MenG/UbiE family.</text>
</comment>
<evidence type="ECO:0000313" key="8">
    <source>
        <dbReference type="Proteomes" id="UP001368618"/>
    </source>
</evidence>
<dbReference type="EC" id="2.1.1.201" evidence="6"/>
<evidence type="ECO:0000256" key="3">
    <source>
        <dbReference type="ARBA" id="ARBA00022679"/>
    </source>
</evidence>
<dbReference type="NCBIfam" id="TIGR01934">
    <property type="entry name" value="MenG_MenH_UbiE"/>
    <property type="match status" value="1"/>
</dbReference>
<evidence type="ECO:0000256" key="2">
    <source>
        <dbReference type="ARBA" id="ARBA00022603"/>
    </source>
</evidence>
<dbReference type="PROSITE" id="PS51608">
    <property type="entry name" value="SAM_MT_UBIE"/>
    <property type="match status" value="1"/>
</dbReference>
<dbReference type="CDD" id="cd02440">
    <property type="entry name" value="AdoMet_MTases"/>
    <property type="match status" value="1"/>
</dbReference>
<accession>A0ABZ2GW69</accession>
<reference evidence="7" key="1">
    <citation type="submission" date="2023-09" db="EMBL/GenBank/DDBJ databases">
        <title>Genomes of two closely related lineages of the louse Polyplax serrata with different host specificities.</title>
        <authorList>
            <person name="Martinu J."/>
            <person name="Tarabai H."/>
            <person name="Stefka J."/>
            <person name="Hypsa V."/>
        </authorList>
    </citation>
    <scope>NUCLEOTIDE SEQUENCE [LARGE SCALE GENOMIC DNA]</scope>
    <source>
        <strain evidence="7">98ZLc_SE</strain>
    </source>
</reference>
<dbReference type="PROSITE" id="PS01183">
    <property type="entry name" value="UBIE_1"/>
    <property type="match status" value="1"/>
</dbReference>
<dbReference type="GO" id="GO:0008425">
    <property type="term" value="F:2-methoxy-6-polyprenyl-1,4-benzoquinol methyltransferase activity"/>
    <property type="evidence" value="ECO:0007669"/>
    <property type="project" value="UniProtKB-EC"/>
</dbReference>
<dbReference type="InterPro" id="IPR023576">
    <property type="entry name" value="UbiE/COQ5_MeTrFase_CS"/>
</dbReference>
<keyword evidence="3 6" id="KW-0808">Transferase</keyword>
<keyword evidence="2 6" id="KW-0489">Methyltransferase</keyword>
<organism evidence="7 8">
    <name type="scientific">Candidatus Legionella polyplacis</name>
    <dbReference type="NCBI Taxonomy" id="2005262"/>
    <lineage>
        <taxon>Bacteria</taxon>
        <taxon>Pseudomonadati</taxon>
        <taxon>Pseudomonadota</taxon>
        <taxon>Gammaproteobacteria</taxon>
        <taxon>Legionellales</taxon>
        <taxon>Legionellaceae</taxon>
        <taxon>Legionella</taxon>
    </lineage>
</organism>
<dbReference type="EC" id="2.1.1.163" evidence="6"/>
<dbReference type="NCBIfam" id="NF001244">
    <property type="entry name" value="PRK00216.1-5"/>
    <property type="match status" value="1"/>
</dbReference>
<feature type="binding site" evidence="6">
    <location>
        <position position="139"/>
    </location>
    <ligand>
        <name>S-adenosyl-L-methionine</name>
        <dbReference type="ChEBI" id="CHEBI:59789"/>
    </ligand>
</feature>
<dbReference type="GO" id="GO:0032259">
    <property type="term" value="P:methylation"/>
    <property type="evidence" value="ECO:0007669"/>
    <property type="project" value="UniProtKB-KW"/>
</dbReference>
<keyword evidence="8" id="KW-1185">Reference proteome</keyword>
<dbReference type="EMBL" id="CP135137">
    <property type="protein sequence ID" value="WWR11355.1"/>
    <property type="molecule type" value="Genomic_DNA"/>
</dbReference>
<evidence type="ECO:0000313" key="7">
    <source>
        <dbReference type="EMBL" id="WWR11355.1"/>
    </source>
</evidence>
<dbReference type="Pfam" id="PF01209">
    <property type="entry name" value="Ubie_methyltran"/>
    <property type="match status" value="1"/>
</dbReference>
<gene>
    <name evidence="6 7" type="primary">ubiE</name>
    <name evidence="7" type="ORF">RQL39_01500</name>
</gene>
<comment type="pathway">
    <text evidence="6">Cofactor biosynthesis; ubiquinone biosynthesis.</text>
</comment>
<proteinExistence type="inferred from homology"/>
<feature type="binding site" evidence="6">
    <location>
        <position position="73"/>
    </location>
    <ligand>
        <name>S-adenosyl-L-methionine</name>
        <dbReference type="ChEBI" id="CHEBI:59789"/>
    </ligand>
</feature>
<name>A0ABZ2GW69_9GAMM</name>
<dbReference type="SUPFAM" id="SSF53335">
    <property type="entry name" value="S-adenosyl-L-methionine-dependent methyltransferases"/>
    <property type="match status" value="1"/>
</dbReference>
<keyword evidence="1 6" id="KW-0474">Menaquinone biosynthesis</keyword>
<comment type="pathway">
    <text evidence="6">Quinol/quinone metabolism; menaquinone biosynthesis; menaquinol from 1,4-dihydroxy-2-naphthoate: step 2/2.</text>
</comment>
<dbReference type="PANTHER" id="PTHR43591:SF24">
    <property type="entry name" value="2-METHOXY-6-POLYPRENYL-1,4-BENZOQUINOL METHYLASE, MITOCHONDRIAL"/>
    <property type="match status" value="1"/>
</dbReference>
<evidence type="ECO:0000256" key="6">
    <source>
        <dbReference type="HAMAP-Rule" id="MF_01813"/>
    </source>
</evidence>
<dbReference type="Gene3D" id="3.40.50.150">
    <property type="entry name" value="Vaccinia Virus protein VP39"/>
    <property type="match status" value="1"/>
</dbReference>
<dbReference type="GO" id="GO:0043770">
    <property type="term" value="F:demethylmenaquinone methyltransferase activity"/>
    <property type="evidence" value="ECO:0007669"/>
    <property type="project" value="UniProtKB-EC"/>
</dbReference>
<comment type="catalytic activity">
    <reaction evidence="6">
        <text>a 2-methoxy-6-(all-trans-polyprenyl)benzene-1,4-diol + S-adenosyl-L-methionine = a 5-methoxy-2-methyl-3-(all-trans-polyprenyl)benzene-1,4-diol + S-adenosyl-L-homocysteine + H(+)</text>
        <dbReference type="Rhea" id="RHEA:28286"/>
        <dbReference type="Rhea" id="RHEA-COMP:10858"/>
        <dbReference type="Rhea" id="RHEA-COMP:10859"/>
        <dbReference type="ChEBI" id="CHEBI:15378"/>
        <dbReference type="ChEBI" id="CHEBI:57856"/>
        <dbReference type="ChEBI" id="CHEBI:59789"/>
        <dbReference type="ChEBI" id="CHEBI:84166"/>
        <dbReference type="ChEBI" id="CHEBI:84167"/>
        <dbReference type="EC" id="2.1.1.201"/>
    </reaction>
</comment>
<feature type="binding site" evidence="6">
    <location>
        <begin position="122"/>
        <end position="123"/>
    </location>
    <ligand>
        <name>S-adenosyl-L-methionine</name>
        <dbReference type="ChEBI" id="CHEBI:59789"/>
    </ligand>
</feature>
<evidence type="ECO:0000256" key="5">
    <source>
        <dbReference type="ARBA" id="ARBA00022691"/>
    </source>
</evidence>
<dbReference type="Proteomes" id="UP001368618">
    <property type="component" value="Chromosome"/>
</dbReference>
<evidence type="ECO:0000256" key="4">
    <source>
        <dbReference type="ARBA" id="ARBA00022688"/>
    </source>
</evidence>
<sequence>MKKTYDKTHFGYRLINLKEKEKKIMNIFTNVSKKYDLMNNIMSIGLHYQWKKFTVKNSHVKPGQTVLDLASGTGDITILLRKKMKGIGKFFLVDLNYEMLKISRNKLLDLGIINNTFFIQANAQSLPFNKNSFDCIIISFGLRNITDQEKTLKSMFNICKPGGKILILEFSHPKSLLIKKLYNLYSFYIIPKLGKIIAQDKNSYEYLVESIQIHPSQTELKFMIEKSGFQNCSYYDLHNGIVSLHIAYKY</sequence>
<evidence type="ECO:0000256" key="1">
    <source>
        <dbReference type="ARBA" id="ARBA00022428"/>
    </source>
</evidence>
<comment type="catalytic activity">
    <reaction evidence="6">
        <text>a 2-demethylmenaquinol + S-adenosyl-L-methionine = a menaquinol + S-adenosyl-L-homocysteine + H(+)</text>
        <dbReference type="Rhea" id="RHEA:42640"/>
        <dbReference type="Rhea" id="RHEA-COMP:9539"/>
        <dbReference type="Rhea" id="RHEA-COMP:9563"/>
        <dbReference type="ChEBI" id="CHEBI:15378"/>
        <dbReference type="ChEBI" id="CHEBI:18151"/>
        <dbReference type="ChEBI" id="CHEBI:55437"/>
        <dbReference type="ChEBI" id="CHEBI:57856"/>
        <dbReference type="ChEBI" id="CHEBI:59789"/>
        <dbReference type="EC" id="2.1.1.163"/>
    </reaction>
</comment>
<dbReference type="InterPro" id="IPR029063">
    <property type="entry name" value="SAM-dependent_MTases_sf"/>
</dbReference>
<comment type="function">
    <text evidence="6">Methyltransferase required for the conversion of demethylmenaquinol (DMKH2) to menaquinol (MKH2) and the conversion of 2-polyprenyl-6-methoxy-1,4-benzoquinol (DDMQH2) to 2-polyprenyl-3-methyl-6-methoxy-1,4-benzoquinol (DMQH2).</text>
</comment>
<dbReference type="PANTHER" id="PTHR43591">
    <property type="entry name" value="METHYLTRANSFERASE"/>
    <property type="match status" value="1"/>
</dbReference>
<keyword evidence="4 6" id="KW-0831">Ubiquinone biosynthesis</keyword>